<keyword evidence="1 3" id="KW-0596">Phosphopantetheine</keyword>
<dbReference type="KEGG" id="sfj:SAMEA4384070_0921"/>
<comment type="pathway">
    <text evidence="3">Lipid metabolism; fatty acid biosynthesis.</text>
</comment>
<evidence type="ECO:0000256" key="2">
    <source>
        <dbReference type="ARBA" id="ARBA00022553"/>
    </source>
</evidence>
<dbReference type="RefSeq" id="WP_061795995.1">
    <property type="nucleotide sequence ID" value="NZ_CABITV010000006.1"/>
</dbReference>
<dbReference type="STRING" id="1411141.GCA_001590885_01561"/>
<dbReference type="InterPro" id="IPR003231">
    <property type="entry name" value="ACP"/>
</dbReference>
<keyword evidence="3" id="KW-0963">Cytoplasm</keyword>
<feature type="modified residue" description="O-(pantetheine 4'-phosphoryl)serine" evidence="3">
    <location>
        <position position="39"/>
    </location>
</feature>
<reference evidence="5 6" key="1">
    <citation type="submission" date="2017-06" db="EMBL/GenBank/DDBJ databases">
        <authorList>
            <consortium name="Pathogen Informatics"/>
        </authorList>
    </citation>
    <scope>NUCLEOTIDE SEQUENCE [LARGE SCALE GENOMIC DNA]</scope>
    <source>
        <strain evidence="5 6">NCTC12148</strain>
    </source>
</reference>
<evidence type="ECO:0000313" key="5">
    <source>
        <dbReference type="EMBL" id="SNV89522.1"/>
    </source>
</evidence>
<dbReference type="PROSITE" id="PS50075">
    <property type="entry name" value="CARRIER"/>
    <property type="match status" value="1"/>
</dbReference>
<organism evidence="5 6">
    <name type="scientific">Serratia ficaria</name>
    <dbReference type="NCBI Taxonomy" id="61651"/>
    <lineage>
        <taxon>Bacteria</taxon>
        <taxon>Pseudomonadati</taxon>
        <taxon>Pseudomonadota</taxon>
        <taxon>Gammaproteobacteria</taxon>
        <taxon>Enterobacterales</taxon>
        <taxon>Yersiniaceae</taxon>
        <taxon>Serratia</taxon>
    </lineage>
</organism>
<keyword evidence="3" id="KW-0276">Fatty acid metabolism</keyword>
<dbReference type="InterPro" id="IPR036736">
    <property type="entry name" value="ACP-like_sf"/>
</dbReference>
<gene>
    <name evidence="5" type="primary">acpP_1</name>
    <name evidence="3" type="synonym">acpP</name>
    <name evidence="5" type="ORF">SAMEA4384070_00921</name>
</gene>
<protein>
    <recommendedName>
        <fullName evidence="3">Acyl carrier protein</fullName>
        <shortName evidence="3">ACP</shortName>
    </recommendedName>
</protein>
<comment type="subcellular location">
    <subcellularLocation>
        <location evidence="3">Cytoplasm</location>
    </subcellularLocation>
</comment>
<sequence>MDKQEIFQQIQALLVKLFELNAEDIKPDSRLYEELELDSIDAVDLVVHLQKVTGKKIKPEMFKSVRTVQDVVDAIDQLLKSES</sequence>
<proteinExistence type="inferred from homology"/>
<dbReference type="Pfam" id="PF00550">
    <property type="entry name" value="PP-binding"/>
    <property type="match status" value="1"/>
</dbReference>
<dbReference type="SUPFAM" id="SSF47336">
    <property type="entry name" value="ACP-like"/>
    <property type="match status" value="1"/>
</dbReference>
<dbReference type="NCBIfam" id="NF003757">
    <property type="entry name" value="PRK05350.1"/>
    <property type="match status" value="1"/>
</dbReference>
<accession>A0A240B1D4</accession>
<comment type="similarity">
    <text evidence="3">Belongs to the acyl carrier protein (ACP) family.</text>
</comment>
<dbReference type="Proteomes" id="UP000215134">
    <property type="component" value="Chromosome 1"/>
</dbReference>
<keyword evidence="3" id="KW-0444">Lipid biosynthesis</keyword>
<comment type="PTM">
    <text evidence="3">4'-phosphopantetheine is transferred from CoA to a specific serine of apo-ACP by AcpS. This modification is essential for activity because fatty acids are bound in thioester linkage to the sulfhydryl of the prosthetic group.</text>
</comment>
<dbReference type="GeneID" id="75026101"/>
<dbReference type="OrthoDB" id="3392378at2"/>
<evidence type="ECO:0000256" key="3">
    <source>
        <dbReference type="HAMAP-Rule" id="MF_01217"/>
    </source>
</evidence>
<evidence type="ECO:0000313" key="6">
    <source>
        <dbReference type="Proteomes" id="UP000215134"/>
    </source>
</evidence>
<evidence type="ECO:0000259" key="4">
    <source>
        <dbReference type="PROSITE" id="PS50075"/>
    </source>
</evidence>
<keyword evidence="2 3" id="KW-0597">Phosphoprotein</keyword>
<dbReference type="UniPathway" id="UPA00094"/>
<keyword evidence="3" id="KW-0275">Fatty acid biosynthesis</keyword>
<dbReference type="GO" id="GO:0005737">
    <property type="term" value="C:cytoplasm"/>
    <property type="evidence" value="ECO:0007669"/>
    <property type="project" value="UniProtKB-SubCell"/>
</dbReference>
<comment type="function">
    <text evidence="3">Carrier of the growing fatty acid chain in fatty acid biosynthesis.</text>
</comment>
<dbReference type="InterPro" id="IPR009081">
    <property type="entry name" value="PP-bd_ACP"/>
</dbReference>
<dbReference type="Gene3D" id="1.10.1200.10">
    <property type="entry name" value="ACP-like"/>
    <property type="match status" value="1"/>
</dbReference>
<keyword evidence="6" id="KW-1185">Reference proteome</keyword>
<dbReference type="GO" id="GO:0000036">
    <property type="term" value="F:acyl carrier activity"/>
    <property type="evidence" value="ECO:0007669"/>
    <property type="project" value="UniProtKB-UniRule"/>
</dbReference>
<dbReference type="EMBL" id="LT906479">
    <property type="protein sequence ID" value="SNV89522.1"/>
    <property type="molecule type" value="Genomic_DNA"/>
</dbReference>
<name>A0A240B1D4_SERFI</name>
<keyword evidence="3" id="KW-0443">Lipid metabolism</keyword>
<dbReference type="AlphaFoldDB" id="A0A240B1D4"/>
<feature type="domain" description="Carrier" evidence="4">
    <location>
        <begin position="4"/>
        <end position="79"/>
    </location>
</feature>
<dbReference type="HAMAP" id="MF_01217">
    <property type="entry name" value="Acyl_carrier"/>
    <property type="match status" value="1"/>
</dbReference>
<evidence type="ECO:0000256" key="1">
    <source>
        <dbReference type="ARBA" id="ARBA00022450"/>
    </source>
</evidence>